<dbReference type="Pfam" id="PF13360">
    <property type="entry name" value="PQQ_2"/>
    <property type="match status" value="1"/>
</dbReference>
<dbReference type="EMBL" id="CP002903">
    <property type="protein sequence ID" value="AEJ61709.1"/>
    <property type="molecule type" value="Genomic_DNA"/>
</dbReference>
<gene>
    <name evidence="2" type="ordered locus">Spith_1445</name>
</gene>
<dbReference type="STRING" id="869211.Spith_1445"/>
<evidence type="ECO:0000259" key="1">
    <source>
        <dbReference type="Pfam" id="PF13360"/>
    </source>
</evidence>
<accession>G0GA21</accession>
<dbReference type="InterPro" id="IPR011047">
    <property type="entry name" value="Quinoprotein_ADH-like_sf"/>
</dbReference>
<keyword evidence="3" id="KW-1185">Reference proteome</keyword>
<feature type="domain" description="Pyrrolo-quinoline quinone repeat" evidence="1">
    <location>
        <begin position="139"/>
        <end position="239"/>
    </location>
</feature>
<dbReference type="SUPFAM" id="SSF50998">
    <property type="entry name" value="Quinoprotein alcohol dehydrogenase-like"/>
    <property type="match status" value="1"/>
</dbReference>
<sequence length="565" mass="60803">MNHMSVLRRIPLFLILLGLAAEEPAPWWYIATGNAAAPPVPLSPAAVLLATDDRTLILLSLSGTPLRTTTLPARPHTLLASPPHGPLYLLLRPHTLLALTPAGTPLWTLALHPPHPPAVLPSGTLYALTAPRTLARITPTGRTLWRRTLPADPVLPPVATAGGPLYLALPDTLIALTPGGRTLFRIPLEASPLALVPTPRTGPLLLTARSLTQFDPTGTPLWTRPLTPGAAPALRTAPGHIAVITQDSTIHRFDADGTPLGRHTLRTPIAPSLTALAADGTLLLATRDGRILALAPDHTLTDLTPAPPIPYRGTPLHLLLTEQGRILLTTSDWLLYALPTPLRPSPLWAHERGPAAGTASLTRGPAIPPWWEDDPRYRTLRRLATSSDVEDNLRALSLIERLLEGDRTLETLDYLIPLLQELALGGMGDPRTTCTHSPVRARAYLLLARTGDPAALPRILSGLSYETLPEPVEALLAAVAAFPLDPDGTLTDRLETLLHRLPRTTLTAVLDEFVGALSRIVEYNRGREGVEKAMRLAHQLATGPYPAAVRRAALDILTHQEKEAP</sequence>
<proteinExistence type="predicted"/>
<dbReference type="KEGG" id="stq:Spith_1445"/>
<evidence type="ECO:0000313" key="3">
    <source>
        <dbReference type="Proteomes" id="UP000007254"/>
    </source>
</evidence>
<evidence type="ECO:0000313" key="2">
    <source>
        <dbReference type="EMBL" id="AEJ61709.1"/>
    </source>
</evidence>
<name>G0GA21_WINT7</name>
<organism evidence="2 3">
    <name type="scientific">Winmispira thermophila (strain ATCC 700085 / DSM 6578 / Z-1203)</name>
    <name type="common">Spirochaeta thermophila</name>
    <dbReference type="NCBI Taxonomy" id="869211"/>
    <lineage>
        <taxon>Bacteria</taxon>
        <taxon>Pseudomonadati</taxon>
        <taxon>Spirochaetota</taxon>
        <taxon>Spirochaetia</taxon>
        <taxon>Winmispirales</taxon>
        <taxon>Winmispiraceae</taxon>
        <taxon>Winmispira</taxon>
    </lineage>
</organism>
<dbReference type="HOGENOM" id="CLU_482240_0_0_12"/>
<dbReference type="InterPro" id="IPR015943">
    <property type="entry name" value="WD40/YVTN_repeat-like_dom_sf"/>
</dbReference>
<dbReference type="Proteomes" id="UP000007254">
    <property type="component" value="Chromosome"/>
</dbReference>
<dbReference type="Gene3D" id="2.130.10.10">
    <property type="entry name" value="YVTN repeat-like/Quinoprotein amine dehydrogenase"/>
    <property type="match status" value="1"/>
</dbReference>
<dbReference type="InterPro" id="IPR002372">
    <property type="entry name" value="PQQ_rpt_dom"/>
</dbReference>
<protein>
    <recommendedName>
        <fullName evidence="1">Pyrrolo-quinoline quinone repeat domain-containing protein</fullName>
    </recommendedName>
</protein>
<reference evidence="2 3" key="1">
    <citation type="submission" date="2011-06" db="EMBL/GenBank/DDBJ databases">
        <title>The complete genome of Spirochaeta thermophila DSM 6578.</title>
        <authorList>
            <consortium name="US DOE Joint Genome Institute (JGI-PGF)"/>
            <person name="Lucas S."/>
            <person name="Lapidus A."/>
            <person name="Bruce D."/>
            <person name="Goodwin L."/>
            <person name="Pitluck S."/>
            <person name="Peters L."/>
            <person name="Kyrpides N."/>
            <person name="Mavromatis K."/>
            <person name="Ivanova N."/>
            <person name="Mikailova N."/>
            <person name="Pagani I."/>
            <person name="Chertkov O."/>
            <person name="Detter J.C."/>
            <person name="Tapia R."/>
            <person name="Han C."/>
            <person name="Land M."/>
            <person name="Hauser L."/>
            <person name="Markowitz V."/>
            <person name="Cheng J.-F."/>
            <person name="Hugenholtz P."/>
            <person name="Woyke T."/>
            <person name="Wu D."/>
            <person name="Spring S."/>
            <person name="Merkhoffer B."/>
            <person name="Schneider S."/>
            <person name="Klenk H.-P."/>
            <person name="Eisen J.A."/>
        </authorList>
    </citation>
    <scope>NUCLEOTIDE SEQUENCE [LARGE SCALE GENOMIC DNA]</scope>
    <source>
        <strain evidence="3">ATCC 700085 / DSM 6578 / Z-1203</strain>
    </source>
</reference>
<dbReference type="AlphaFoldDB" id="G0GA21"/>